<dbReference type="Pfam" id="PF13489">
    <property type="entry name" value="Methyltransf_23"/>
    <property type="match status" value="1"/>
</dbReference>
<dbReference type="ExpressionAtlas" id="A0A2K3D6M2">
    <property type="expression patterns" value="baseline"/>
</dbReference>
<organism evidence="2 3">
    <name type="scientific">Chlamydomonas reinhardtii</name>
    <name type="common">Chlamydomonas smithii</name>
    <dbReference type="NCBI Taxonomy" id="3055"/>
    <lineage>
        <taxon>Eukaryota</taxon>
        <taxon>Viridiplantae</taxon>
        <taxon>Chlorophyta</taxon>
        <taxon>core chlorophytes</taxon>
        <taxon>Chlorophyceae</taxon>
        <taxon>CS clade</taxon>
        <taxon>Chlamydomonadales</taxon>
        <taxon>Chlamydomonadaceae</taxon>
        <taxon>Chlamydomonas</taxon>
    </lineage>
</organism>
<dbReference type="PANTHER" id="PTHR10259">
    <property type="entry name" value="THIOPURINE S-METHYLTRANSFERASE"/>
    <property type="match status" value="1"/>
</dbReference>
<feature type="region of interest" description="Disordered" evidence="1">
    <location>
        <begin position="1"/>
        <end position="57"/>
    </location>
</feature>
<dbReference type="Proteomes" id="UP000006906">
    <property type="component" value="Chromosome 12"/>
</dbReference>
<dbReference type="InParanoid" id="A0A2K3D6M2"/>
<feature type="compositionally biased region" description="Low complexity" evidence="1">
    <location>
        <begin position="22"/>
        <end position="47"/>
    </location>
</feature>
<dbReference type="Gene3D" id="3.40.50.150">
    <property type="entry name" value="Vaccinia Virus protein VP39"/>
    <property type="match status" value="1"/>
</dbReference>
<dbReference type="RefSeq" id="XP_042919129.1">
    <property type="nucleotide sequence ID" value="XM_043068842.1"/>
</dbReference>
<name>A0A2K3D6M2_CHLRE</name>
<feature type="region of interest" description="Disordered" evidence="1">
    <location>
        <begin position="223"/>
        <end position="244"/>
    </location>
</feature>
<dbReference type="OrthoDB" id="540453at2759"/>
<proteinExistence type="predicted"/>
<sequence length="467" mass="45807">MNRPTELAATATAAEVAPSSHATTAGGAEPGAATAAPPAANAAAAAAPQPSSSSSKWHAYYASDPTSAPWDTHAASSQLRSYLCGCCSGAPAGASSSPAPGVAGPAPATQALSDALLHVCDRCAGTKPPALVAWLAVAAAAQGSGGPAGALDGIAGQAPPLQAMQPQQRQPQPPQPPRVLELCCGTGGSLAYMRSLGFHVVGVELVQAACGVAAERLAAASAPTSDTAMAASGPGGSGSGSGRSSSGLVVVEAVHVADRGAAEGCAVGGCGSPGNNVVEVPAAEAPASTSAARLLHGDLFAAAASGQIVPQSFDFMYDCQGLHAMPAELRPAYAGVMARALRPGGIALVLVGRREEDDEVMAVGAATAGVTAVAAAANGSEPTQGAASAKPASRPGPSLMSLSELRQLFPADHGCGQEAGAAGGSSSSLEEGRWQWLGCSATGFDLTNAYRQLPAAPPAWCLLLRRC</sequence>
<keyword evidence="3" id="KW-1185">Reference proteome</keyword>
<reference evidence="2 3" key="1">
    <citation type="journal article" date="2007" name="Science">
        <title>The Chlamydomonas genome reveals the evolution of key animal and plant functions.</title>
        <authorList>
            <person name="Merchant S.S."/>
            <person name="Prochnik S.E."/>
            <person name="Vallon O."/>
            <person name="Harris E.H."/>
            <person name="Karpowicz S.J."/>
            <person name="Witman G.B."/>
            <person name="Terry A."/>
            <person name="Salamov A."/>
            <person name="Fritz-Laylin L.K."/>
            <person name="Marechal-Drouard L."/>
            <person name="Marshall W.F."/>
            <person name="Qu L.H."/>
            <person name="Nelson D.R."/>
            <person name="Sanderfoot A.A."/>
            <person name="Spalding M.H."/>
            <person name="Kapitonov V.V."/>
            <person name="Ren Q."/>
            <person name="Ferris P."/>
            <person name="Lindquist E."/>
            <person name="Shapiro H."/>
            <person name="Lucas S.M."/>
            <person name="Grimwood J."/>
            <person name="Schmutz J."/>
            <person name="Cardol P."/>
            <person name="Cerutti H."/>
            <person name="Chanfreau G."/>
            <person name="Chen C.L."/>
            <person name="Cognat V."/>
            <person name="Croft M.T."/>
            <person name="Dent R."/>
            <person name="Dutcher S."/>
            <person name="Fernandez E."/>
            <person name="Fukuzawa H."/>
            <person name="Gonzalez-Ballester D."/>
            <person name="Gonzalez-Halphen D."/>
            <person name="Hallmann A."/>
            <person name="Hanikenne M."/>
            <person name="Hippler M."/>
            <person name="Inwood W."/>
            <person name="Jabbari K."/>
            <person name="Kalanon M."/>
            <person name="Kuras R."/>
            <person name="Lefebvre P.A."/>
            <person name="Lemaire S.D."/>
            <person name="Lobanov A.V."/>
            <person name="Lohr M."/>
            <person name="Manuell A."/>
            <person name="Meier I."/>
            <person name="Mets L."/>
            <person name="Mittag M."/>
            <person name="Mittelmeier T."/>
            <person name="Moroney J.V."/>
            <person name="Moseley J."/>
            <person name="Napoli C."/>
            <person name="Nedelcu A.M."/>
            <person name="Niyogi K."/>
            <person name="Novoselov S.V."/>
            <person name="Paulsen I.T."/>
            <person name="Pazour G."/>
            <person name="Purton S."/>
            <person name="Ral J.P."/>
            <person name="Riano-Pachon D.M."/>
            <person name="Riekhof W."/>
            <person name="Rymarquis L."/>
            <person name="Schroda M."/>
            <person name="Stern D."/>
            <person name="Umen J."/>
            <person name="Willows R."/>
            <person name="Wilson N."/>
            <person name="Zimmer S.L."/>
            <person name="Allmer J."/>
            <person name="Balk J."/>
            <person name="Bisova K."/>
            <person name="Chen C.J."/>
            <person name="Elias M."/>
            <person name="Gendler K."/>
            <person name="Hauser C."/>
            <person name="Lamb M.R."/>
            <person name="Ledford H."/>
            <person name="Long J.C."/>
            <person name="Minagawa J."/>
            <person name="Page M.D."/>
            <person name="Pan J."/>
            <person name="Pootakham W."/>
            <person name="Roje S."/>
            <person name="Rose A."/>
            <person name="Stahlberg E."/>
            <person name="Terauchi A.M."/>
            <person name="Yang P."/>
            <person name="Ball S."/>
            <person name="Bowler C."/>
            <person name="Dieckmann C.L."/>
            <person name="Gladyshev V.N."/>
            <person name="Green P."/>
            <person name="Jorgensen R."/>
            <person name="Mayfield S."/>
            <person name="Mueller-Roeber B."/>
            <person name="Rajamani S."/>
            <person name="Sayre R.T."/>
            <person name="Brokstein P."/>
            <person name="Dubchak I."/>
            <person name="Goodstein D."/>
            <person name="Hornick L."/>
            <person name="Huang Y.W."/>
            <person name="Jhaveri J."/>
            <person name="Luo Y."/>
            <person name="Martinez D."/>
            <person name="Ngau W.C."/>
            <person name="Otillar B."/>
            <person name="Poliakov A."/>
            <person name="Porter A."/>
            <person name="Szajkowski L."/>
            <person name="Werner G."/>
            <person name="Zhou K."/>
            <person name="Grigoriev I.V."/>
            <person name="Rokhsar D.S."/>
            <person name="Grossman A.R."/>
        </authorList>
    </citation>
    <scope>NUCLEOTIDE SEQUENCE [LARGE SCALE GENOMIC DNA]</scope>
    <source>
        <strain evidence="3">CC-503</strain>
    </source>
</reference>
<dbReference type="GO" id="GO:0008119">
    <property type="term" value="F:thiopurine S-methyltransferase activity"/>
    <property type="evidence" value="ECO:0000318"/>
    <property type="project" value="GO_Central"/>
</dbReference>
<protein>
    <recommendedName>
        <fullName evidence="4">Methyltransferase type 11 domain-containing protein</fullName>
    </recommendedName>
</protein>
<dbReference type="GeneID" id="66055750"/>
<gene>
    <name evidence="2" type="ORF">CHLRE_12g544650v5</name>
</gene>
<dbReference type="KEGG" id="cre:CHLRE_12g544650v5"/>
<dbReference type="AlphaFoldDB" id="A0A2K3D6M2"/>
<evidence type="ECO:0000313" key="2">
    <source>
        <dbReference type="EMBL" id="PNW76180.1"/>
    </source>
</evidence>
<evidence type="ECO:0000256" key="1">
    <source>
        <dbReference type="SAM" id="MobiDB-lite"/>
    </source>
</evidence>
<dbReference type="SUPFAM" id="SSF53335">
    <property type="entry name" value="S-adenosyl-L-methionine-dependent methyltransferases"/>
    <property type="match status" value="1"/>
</dbReference>
<dbReference type="EMBL" id="CM008973">
    <property type="protein sequence ID" value="PNW76180.1"/>
    <property type="molecule type" value="Genomic_DNA"/>
</dbReference>
<dbReference type="Gramene" id="PNW76180">
    <property type="protein sequence ID" value="PNW76180"/>
    <property type="gene ID" value="CHLRE_12g544650v5"/>
</dbReference>
<dbReference type="PANTHER" id="PTHR10259:SF11">
    <property type="entry name" value="THIOPURINE S-METHYLTRANSFERASE"/>
    <property type="match status" value="1"/>
</dbReference>
<dbReference type="InterPro" id="IPR029063">
    <property type="entry name" value="SAM-dependent_MTases_sf"/>
</dbReference>
<evidence type="ECO:0000313" key="3">
    <source>
        <dbReference type="Proteomes" id="UP000006906"/>
    </source>
</evidence>
<evidence type="ECO:0008006" key="4">
    <source>
        <dbReference type="Google" id="ProtNLM"/>
    </source>
</evidence>
<accession>A0A2K3D6M2</accession>